<dbReference type="PIRSF" id="PIRSF000188">
    <property type="entry name" value="Phe_leu_dh"/>
    <property type="match status" value="1"/>
</dbReference>
<sequence>MLEIKKLSAGELKSIPGYDNHELVIRFENKETGLLGFVAIHNTNLGPASGGTRMYPYTSTKDALIDALKLSRAMTYKCAIAGITNGGGKAVIIGDIDHHKNHDLLKAFVEVVNSFNGKFYTGEDVGISENDIQFMLNYSKFFIGRSNFAGDPSPYTALGTFYIMRNAAENVFGSSDLSKRTIGIKGVGKVGIELLKLLTEAGASVMIADIKQDAVNRAVIKYPKAKVVSHLDIHSQPMDIFAPCALSGDINWESVSQIKAKLICGVANNQLESPEINDELIKKGILYVPDYLSNAGGLIDLSDELEKGGYNKERVMSRIKNLSESFREIFQISKKENISFAGLVDQLAEQRFKNGKTANQK</sequence>
<dbReference type="Proteomes" id="UP000177195">
    <property type="component" value="Unassembled WGS sequence"/>
</dbReference>
<keyword evidence="3 5" id="KW-0520">NAD</keyword>
<feature type="binding site" evidence="5">
    <location>
        <begin position="186"/>
        <end position="191"/>
    </location>
    <ligand>
        <name>NAD(+)</name>
        <dbReference type="ChEBI" id="CHEBI:57540"/>
    </ligand>
</feature>
<dbReference type="GO" id="GO:0016639">
    <property type="term" value="F:oxidoreductase activity, acting on the CH-NH2 group of donors, NAD or NADP as acceptor"/>
    <property type="evidence" value="ECO:0007669"/>
    <property type="project" value="InterPro"/>
</dbReference>
<dbReference type="SMART" id="SM00839">
    <property type="entry name" value="ELFV_dehydrog"/>
    <property type="match status" value="1"/>
</dbReference>
<evidence type="ECO:0000256" key="5">
    <source>
        <dbReference type="PIRSR" id="PIRSR000188-2"/>
    </source>
</evidence>
<dbReference type="InterPro" id="IPR006096">
    <property type="entry name" value="Glu/Leu/Phe/Val/Trp_DH_C"/>
</dbReference>
<dbReference type="InterPro" id="IPR046346">
    <property type="entry name" value="Aminoacid_DH-like_N_sf"/>
</dbReference>
<evidence type="ECO:0000259" key="7">
    <source>
        <dbReference type="SMART" id="SM00839"/>
    </source>
</evidence>
<dbReference type="AlphaFoldDB" id="A0A1F6XS04"/>
<dbReference type="Pfam" id="PF02812">
    <property type="entry name" value="ELFV_dehydrog_N"/>
    <property type="match status" value="1"/>
</dbReference>
<dbReference type="GO" id="GO:0000166">
    <property type="term" value="F:nucleotide binding"/>
    <property type="evidence" value="ECO:0007669"/>
    <property type="project" value="UniProtKB-KW"/>
</dbReference>
<keyword evidence="2 6" id="KW-0560">Oxidoreductase</keyword>
<accession>A0A1F6XS04</accession>
<dbReference type="SUPFAM" id="SSF51735">
    <property type="entry name" value="NAD(P)-binding Rossmann-fold domains"/>
    <property type="match status" value="1"/>
</dbReference>
<evidence type="ECO:0000313" key="8">
    <source>
        <dbReference type="EMBL" id="OGI96907.1"/>
    </source>
</evidence>
<dbReference type="InterPro" id="IPR006095">
    <property type="entry name" value="Glu/Leu/Phe/Val/Trp_DH"/>
</dbReference>
<proteinExistence type="inferred from homology"/>
<reference evidence="8 9" key="1">
    <citation type="journal article" date="2016" name="Nat. Commun.">
        <title>Thousands of microbial genomes shed light on interconnected biogeochemical processes in an aquifer system.</title>
        <authorList>
            <person name="Anantharaman K."/>
            <person name="Brown C.T."/>
            <person name="Hug L.A."/>
            <person name="Sharon I."/>
            <person name="Castelle C.J."/>
            <person name="Probst A.J."/>
            <person name="Thomas B.C."/>
            <person name="Singh A."/>
            <person name="Wilkins M.J."/>
            <person name="Karaoz U."/>
            <person name="Brodie E.L."/>
            <person name="Williams K.H."/>
            <person name="Hubbard S.S."/>
            <person name="Banfield J.F."/>
        </authorList>
    </citation>
    <scope>NUCLEOTIDE SEQUENCE [LARGE SCALE GENOMIC DNA]</scope>
</reference>
<comment type="similarity">
    <text evidence="1 6">Belongs to the Glu/Leu/Phe/Val dehydrogenases family.</text>
</comment>
<comment type="caution">
    <text evidence="8">The sequence shown here is derived from an EMBL/GenBank/DDBJ whole genome shotgun (WGS) entry which is preliminary data.</text>
</comment>
<name>A0A1F6XS04_9BACT</name>
<dbReference type="PRINTS" id="PR00082">
    <property type="entry name" value="GLFDHDRGNASE"/>
</dbReference>
<dbReference type="InterPro" id="IPR006097">
    <property type="entry name" value="Glu/Leu/Phe/Val/Trp_DH_dimer"/>
</dbReference>
<evidence type="ECO:0000313" key="9">
    <source>
        <dbReference type="Proteomes" id="UP000177195"/>
    </source>
</evidence>
<dbReference type="PANTHER" id="PTHR42722:SF1">
    <property type="entry name" value="VALINE DEHYDROGENASE"/>
    <property type="match status" value="1"/>
</dbReference>
<dbReference type="InterPro" id="IPR036291">
    <property type="entry name" value="NAD(P)-bd_dom_sf"/>
</dbReference>
<dbReference type="InterPro" id="IPR016211">
    <property type="entry name" value="Glu/Phe/Leu/Val/Trp_DH_bac/arc"/>
</dbReference>
<protein>
    <recommendedName>
        <fullName evidence="7">Glutamate/phenylalanine/leucine/valine/L-tryptophan dehydrogenase C-terminal domain-containing protein</fullName>
    </recommendedName>
</protein>
<evidence type="ECO:0000256" key="2">
    <source>
        <dbReference type="ARBA" id="ARBA00023002"/>
    </source>
</evidence>
<feature type="domain" description="Glutamate/phenylalanine/leucine/valine/L-tryptophan dehydrogenase C-terminal" evidence="7">
    <location>
        <begin position="150"/>
        <end position="360"/>
    </location>
</feature>
<dbReference type="Gene3D" id="3.40.50.10860">
    <property type="entry name" value="Leucine Dehydrogenase, chain A, domain 1"/>
    <property type="match status" value="1"/>
</dbReference>
<dbReference type="PANTHER" id="PTHR42722">
    <property type="entry name" value="LEUCINE DEHYDROGENASE"/>
    <property type="match status" value="1"/>
</dbReference>
<feature type="active site" description="Proton donor/acceptor" evidence="4">
    <location>
        <position position="89"/>
    </location>
</feature>
<evidence type="ECO:0000256" key="4">
    <source>
        <dbReference type="PIRSR" id="PIRSR000188-1"/>
    </source>
</evidence>
<evidence type="ECO:0000256" key="1">
    <source>
        <dbReference type="ARBA" id="ARBA00006382"/>
    </source>
</evidence>
<evidence type="ECO:0000256" key="3">
    <source>
        <dbReference type="ARBA" id="ARBA00023027"/>
    </source>
</evidence>
<dbReference type="Pfam" id="PF00208">
    <property type="entry name" value="ELFV_dehydrog"/>
    <property type="match status" value="1"/>
</dbReference>
<dbReference type="Gene3D" id="3.40.50.720">
    <property type="entry name" value="NAD(P)-binding Rossmann-like Domain"/>
    <property type="match status" value="1"/>
</dbReference>
<dbReference type="SUPFAM" id="SSF53223">
    <property type="entry name" value="Aminoacid dehydrogenase-like, N-terminal domain"/>
    <property type="match status" value="1"/>
</dbReference>
<organism evidence="8 9">
    <name type="scientific">Candidatus Nomurabacteria bacterium RIFCSPLOWO2_02_FULL_42_17</name>
    <dbReference type="NCBI Taxonomy" id="1801789"/>
    <lineage>
        <taxon>Bacteria</taxon>
        <taxon>Candidatus Nomuraibacteriota</taxon>
    </lineage>
</organism>
<dbReference type="CDD" id="cd01075">
    <property type="entry name" value="NAD_bind_Leu_Phe_Val_DH"/>
    <property type="match status" value="1"/>
</dbReference>
<keyword evidence="5" id="KW-0547">Nucleotide-binding</keyword>
<gene>
    <name evidence="8" type="ORF">A3I25_01810</name>
</gene>
<dbReference type="EMBL" id="MFVN01000028">
    <property type="protein sequence ID" value="OGI96907.1"/>
    <property type="molecule type" value="Genomic_DNA"/>
</dbReference>
<evidence type="ECO:0000256" key="6">
    <source>
        <dbReference type="RuleBase" id="RU004417"/>
    </source>
</evidence>
<dbReference type="GO" id="GO:0006520">
    <property type="term" value="P:amino acid metabolic process"/>
    <property type="evidence" value="ECO:0007669"/>
    <property type="project" value="InterPro"/>
</dbReference>